<dbReference type="SFLD" id="SFLDS00003">
    <property type="entry name" value="Haloacid_Dehalogenase"/>
    <property type="match status" value="1"/>
</dbReference>
<dbReference type="InterPro" id="IPR006439">
    <property type="entry name" value="HAD-SF_hydro_IA"/>
</dbReference>
<dbReference type="Proteomes" id="UP000291758">
    <property type="component" value="Chromosome"/>
</dbReference>
<keyword evidence="2" id="KW-1185">Reference proteome</keyword>
<dbReference type="PANTHER" id="PTHR43611">
    <property type="entry name" value="ALPHA-D-GLUCOSE 1-PHOSPHATE PHOSPHATASE"/>
    <property type="match status" value="1"/>
</dbReference>
<gene>
    <name evidence="1" type="ORF">ET495_04850</name>
</gene>
<evidence type="ECO:0000313" key="1">
    <source>
        <dbReference type="EMBL" id="QAY62698.1"/>
    </source>
</evidence>
<organism evidence="1 2">
    <name type="scientific">Xylanimonas allomyrinae</name>
    <dbReference type="NCBI Taxonomy" id="2509459"/>
    <lineage>
        <taxon>Bacteria</taxon>
        <taxon>Bacillati</taxon>
        <taxon>Actinomycetota</taxon>
        <taxon>Actinomycetes</taxon>
        <taxon>Micrococcales</taxon>
        <taxon>Promicromonosporaceae</taxon>
        <taxon>Xylanimonas</taxon>
    </lineage>
</organism>
<dbReference type="InterPro" id="IPR036412">
    <property type="entry name" value="HAD-like_sf"/>
</dbReference>
<dbReference type="AlphaFoldDB" id="A0A4P6EXF0"/>
<dbReference type="EMBL" id="CP035495">
    <property type="protein sequence ID" value="QAY62698.1"/>
    <property type="molecule type" value="Genomic_DNA"/>
</dbReference>
<dbReference type="Pfam" id="PF00702">
    <property type="entry name" value="Hydrolase"/>
    <property type="match status" value="1"/>
</dbReference>
<dbReference type="SUPFAM" id="SSF56784">
    <property type="entry name" value="HAD-like"/>
    <property type="match status" value="1"/>
</dbReference>
<dbReference type="SFLD" id="SFLDG01129">
    <property type="entry name" value="C1.5:_HAD__Beta-PGM__Phosphata"/>
    <property type="match status" value="1"/>
</dbReference>
<evidence type="ECO:0000313" key="2">
    <source>
        <dbReference type="Proteomes" id="UP000291758"/>
    </source>
</evidence>
<name>A0A4P6EXF0_9MICO</name>
<protein>
    <submittedName>
        <fullName evidence="1">HAD family phosphatase</fullName>
    </submittedName>
</protein>
<dbReference type="NCBIfam" id="TIGR01509">
    <property type="entry name" value="HAD-SF-IA-v3"/>
    <property type="match status" value="1"/>
</dbReference>
<dbReference type="CDD" id="cd02603">
    <property type="entry name" value="HAD_sEH-N_like"/>
    <property type="match status" value="1"/>
</dbReference>
<dbReference type="Gene3D" id="3.40.50.1000">
    <property type="entry name" value="HAD superfamily/HAD-like"/>
    <property type="match status" value="1"/>
</dbReference>
<reference evidence="1 2" key="1">
    <citation type="submission" date="2019-01" db="EMBL/GenBank/DDBJ databases">
        <title>Genome sequencing of strain 2JSPR-7.</title>
        <authorList>
            <person name="Heo J."/>
            <person name="Kim S.-J."/>
            <person name="Kim J.-S."/>
            <person name="Hong S.-B."/>
            <person name="Kwon S.-W."/>
        </authorList>
    </citation>
    <scope>NUCLEOTIDE SEQUENCE [LARGE SCALE GENOMIC DNA]</scope>
    <source>
        <strain evidence="1 2">2JSPR-7</strain>
    </source>
</reference>
<dbReference type="PRINTS" id="PR00413">
    <property type="entry name" value="HADHALOGNASE"/>
</dbReference>
<dbReference type="OrthoDB" id="9797415at2"/>
<proteinExistence type="predicted"/>
<dbReference type="PANTHER" id="PTHR43611:SF3">
    <property type="entry name" value="FLAVIN MONONUCLEOTIDE HYDROLASE 1, CHLOROPLATIC"/>
    <property type="match status" value="1"/>
</dbReference>
<dbReference type="InterPro" id="IPR023214">
    <property type="entry name" value="HAD_sf"/>
</dbReference>
<dbReference type="KEGG" id="xyl:ET495_04850"/>
<sequence length="213" mass="22883">MIDTVVFDLGNVLVRWDPRGAFAGLDPAEVDTFFAEFDFAAFNHRQDAGLQPFAQARAAAGPRWAPFLDTYLERYADTLGGPVDGSEDLVHELRTHGLRLFGLTNWWAETYHHAEPAAPVIALLDGVVVSGRIGLAKPDPAIFRHLADTYAVSPRRAVFVDDSPPNVAAAAALGFHAVHFTTTDALRTALRDLGLGVRPPGPRPGTAAHPAGT</sequence>
<dbReference type="RefSeq" id="WP_129203079.1">
    <property type="nucleotide sequence ID" value="NZ_CP035495.1"/>
</dbReference>
<accession>A0A4P6EXF0</accession>